<comment type="activity regulation">
    <text evidence="11">Allosterically activated by GTP.</text>
</comment>
<feature type="binding site" evidence="11">
    <location>
        <begin position="197"/>
        <end position="199"/>
    </location>
    <ligand>
        <name>uracil</name>
        <dbReference type="ChEBI" id="CHEBI:17568"/>
    </ligand>
</feature>
<dbReference type="PANTHER" id="PTHR32315:SF4">
    <property type="entry name" value="URACIL PHOSPHORIBOSYLTRANSFERASE, CHLOROPLASTIC"/>
    <property type="match status" value="1"/>
</dbReference>
<dbReference type="InterPro" id="IPR000836">
    <property type="entry name" value="PRTase_dom"/>
</dbReference>
<organism evidence="13 14">
    <name type="scientific">Pontiella agarivorans</name>
    <dbReference type="NCBI Taxonomy" id="3038953"/>
    <lineage>
        <taxon>Bacteria</taxon>
        <taxon>Pseudomonadati</taxon>
        <taxon>Kiritimatiellota</taxon>
        <taxon>Kiritimatiellia</taxon>
        <taxon>Kiritimatiellales</taxon>
        <taxon>Pontiellaceae</taxon>
        <taxon>Pontiella</taxon>
    </lineage>
</organism>
<feature type="binding site" evidence="11">
    <location>
        <position position="78"/>
    </location>
    <ligand>
        <name>5-phospho-alpha-D-ribose 1-diphosphate</name>
        <dbReference type="ChEBI" id="CHEBI:58017"/>
    </ligand>
</feature>
<evidence type="ECO:0000256" key="5">
    <source>
        <dbReference type="ARBA" id="ARBA00022676"/>
    </source>
</evidence>
<evidence type="ECO:0000259" key="12">
    <source>
        <dbReference type="Pfam" id="PF14681"/>
    </source>
</evidence>
<feature type="binding site" evidence="11">
    <location>
        <position position="198"/>
    </location>
    <ligand>
        <name>5-phospho-alpha-D-ribose 1-diphosphate</name>
        <dbReference type="ChEBI" id="CHEBI:58017"/>
    </ligand>
</feature>
<evidence type="ECO:0000256" key="4">
    <source>
        <dbReference type="ARBA" id="ARBA00022533"/>
    </source>
</evidence>
<dbReference type="GO" id="GO:0004845">
    <property type="term" value="F:uracil phosphoribosyltransferase activity"/>
    <property type="evidence" value="ECO:0007669"/>
    <property type="project" value="UniProtKB-EC"/>
</dbReference>
<dbReference type="InterPro" id="IPR050054">
    <property type="entry name" value="UPRTase/APRTase"/>
</dbReference>
<gene>
    <name evidence="11 13" type="primary">upp</name>
    <name evidence="13" type="ORF">P9H32_17215</name>
</gene>
<evidence type="ECO:0000313" key="14">
    <source>
        <dbReference type="Proteomes" id="UP001290861"/>
    </source>
</evidence>
<feature type="binding site" evidence="11">
    <location>
        <position position="192"/>
    </location>
    <ligand>
        <name>uracil</name>
        <dbReference type="ChEBI" id="CHEBI:17568"/>
    </ligand>
</feature>
<keyword evidence="9 11" id="KW-0342">GTP-binding</keyword>
<dbReference type="EMBL" id="JARVCO010000012">
    <property type="protein sequence ID" value="MDZ8120374.1"/>
    <property type="molecule type" value="Genomic_DNA"/>
</dbReference>
<evidence type="ECO:0000256" key="9">
    <source>
        <dbReference type="ARBA" id="ARBA00023134"/>
    </source>
</evidence>
<protein>
    <recommendedName>
        <fullName evidence="3 11">Uracil phosphoribosyltransferase</fullName>
        <ecNumber evidence="3 11">2.4.2.9</ecNumber>
    </recommendedName>
    <alternativeName>
        <fullName evidence="10 11">UMP pyrophosphorylase</fullName>
    </alternativeName>
    <alternativeName>
        <fullName evidence="11">UPRTase</fullName>
    </alternativeName>
</protein>
<keyword evidence="8 11" id="KW-0460">Magnesium</keyword>
<comment type="pathway">
    <text evidence="1 11">Pyrimidine metabolism; UMP biosynthesis via salvage pathway; UMP from uracil: step 1/1.</text>
</comment>
<keyword evidence="7 11" id="KW-0547">Nucleotide-binding</keyword>
<proteinExistence type="inferred from homology"/>
<evidence type="ECO:0000256" key="6">
    <source>
        <dbReference type="ARBA" id="ARBA00022679"/>
    </source>
</evidence>
<dbReference type="SUPFAM" id="SSF53271">
    <property type="entry name" value="PRTase-like"/>
    <property type="match status" value="1"/>
</dbReference>
<comment type="function">
    <text evidence="11">Catalyzes the conversion of uracil and 5-phospho-alpha-D-ribose 1-diphosphate (PRPP) to UMP and diphosphate.</text>
</comment>
<dbReference type="Proteomes" id="UP001290861">
    <property type="component" value="Unassembled WGS sequence"/>
</dbReference>
<feature type="binding site" evidence="11">
    <location>
        <begin position="129"/>
        <end position="137"/>
    </location>
    <ligand>
        <name>5-phospho-alpha-D-ribose 1-diphosphate</name>
        <dbReference type="ChEBI" id="CHEBI:58017"/>
    </ligand>
</feature>
<dbReference type="NCBIfam" id="TIGR01091">
    <property type="entry name" value="upp"/>
    <property type="match status" value="1"/>
</dbReference>
<dbReference type="InterPro" id="IPR034332">
    <property type="entry name" value="Upp_B"/>
</dbReference>
<dbReference type="HAMAP" id="MF_01218_B">
    <property type="entry name" value="Upp_B"/>
    <property type="match status" value="1"/>
</dbReference>
<dbReference type="PANTHER" id="PTHR32315">
    <property type="entry name" value="ADENINE PHOSPHORIBOSYLTRANSFERASE"/>
    <property type="match status" value="1"/>
</dbReference>
<evidence type="ECO:0000313" key="13">
    <source>
        <dbReference type="EMBL" id="MDZ8120374.1"/>
    </source>
</evidence>
<keyword evidence="14" id="KW-1185">Reference proteome</keyword>
<comment type="similarity">
    <text evidence="2 11">Belongs to the UPRTase family.</text>
</comment>
<keyword evidence="4 11" id="KW-0021">Allosteric enzyme</keyword>
<name>A0ABU5N1P5_9BACT</name>
<dbReference type="InterPro" id="IPR005765">
    <property type="entry name" value="UPRT"/>
</dbReference>
<evidence type="ECO:0000256" key="3">
    <source>
        <dbReference type="ARBA" id="ARBA00011894"/>
    </source>
</evidence>
<evidence type="ECO:0000256" key="7">
    <source>
        <dbReference type="ARBA" id="ARBA00022741"/>
    </source>
</evidence>
<reference evidence="13 14" key="1">
    <citation type="journal article" date="2024" name="Appl. Environ. Microbiol.">
        <title>Pontiella agarivorans sp. nov., a novel marine anaerobic bacterium capable of degrading macroalgal polysaccharides and fixing nitrogen.</title>
        <authorList>
            <person name="Liu N."/>
            <person name="Kivenson V."/>
            <person name="Peng X."/>
            <person name="Cui Z."/>
            <person name="Lankiewicz T.S."/>
            <person name="Gosselin K.M."/>
            <person name="English C.J."/>
            <person name="Blair E.M."/>
            <person name="O'Malley M.A."/>
            <person name="Valentine D.L."/>
        </authorList>
    </citation>
    <scope>NUCLEOTIDE SEQUENCE [LARGE SCALE GENOMIC DNA]</scope>
    <source>
        <strain evidence="13 14">NLcol2</strain>
    </source>
</reference>
<comment type="catalytic activity">
    <reaction evidence="11">
        <text>UMP + diphosphate = 5-phospho-alpha-D-ribose 1-diphosphate + uracil</text>
        <dbReference type="Rhea" id="RHEA:13017"/>
        <dbReference type="ChEBI" id="CHEBI:17568"/>
        <dbReference type="ChEBI" id="CHEBI:33019"/>
        <dbReference type="ChEBI" id="CHEBI:57865"/>
        <dbReference type="ChEBI" id="CHEBI:58017"/>
        <dbReference type="EC" id="2.4.2.9"/>
    </reaction>
</comment>
<accession>A0ABU5N1P5</accession>
<dbReference type="Gene3D" id="3.40.50.2020">
    <property type="match status" value="1"/>
</dbReference>
<keyword evidence="5 11" id="KW-0328">Glycosyltransferase</keyword>
<comment type="cofactor">
    <cofactor evidence="11">
        <name>Mg(2+)</name>
        <dbReference type="ChEBI" id="CHEBI:18420"/>
    </cofactor>
    <text evidence="11">Binds 1 Mg(2+) ion per subunit. The magnesium is bound as Mg-PRPP.</text>
</comment>
<dbReference type="RefSeq" id="WP_322610147.1">
    <property type="nucleotide sequence ID" value="NZ_JARVCO010000012.1"/>
</dbReference>
<comment type="caution">
    <text evidence="13">The sequence shown here is derived from an EMBL/GenBank/DDBJ whole genome shotgun (WGS) entry which is preliminary data.</text>
</comment>
<dbReference type="InterPro" id="IPR029057">
    <property type="entry name" value="PRTase-like"/>
</dbReference>
<dbReference type="Pfam" id="PF14681">
    <property type="entry name" value="UPRTase"/>
    <property type="match status" value="1"/>
</dbReference>
<evidence type="ECO:0000256" key="10">
    <source>
        <dbReference type="ARBA" id="ARBA00031082"/>
    </source>
</evidence>
<sequence>MSRVVELKHPLVKHHMAMLRDKNTPTYIFRDQIRRLTLLLAYEATATLPVEEVNIETPLCNTMCKHITTRIGLVPILRAGLGMCEAVQELIPQAEVWHLGFYRDESTLKPVEYYQKFSEHPPEIAFVLDPMLATGGSAVEAVNMVKDWGAENVSMLCTIASPEGIEKVQKAHPDVSIFSCAIDEGLNENAYILPGLGDAGDRIFNTL</sequence>
<evidence type="ECO:0000256" key="11">
    <source>
        <dbReference type="HAMAP-Rule" id="MF_01218"/>
    </source>
</evidence>
<dbReference type="EC" id="2.4.2.9" evidence="3 11"/>
<dbReference type="CDD" id="cd06223">
    <property type="entry name" value="PRTases_typeI"/>
    <property type="match status" value="1"/>
</dbReference>
<evidence type="ECO:0000256" key="2">
    <source>
        <dbReference type="ARBA" id="ARBA00009516"/>
    </source>
</evidence>
<evidence type="ECO:0000256" key="1">
    <source>
        <dbReference type="ARBA" id="ARBA00005180"/>
    </source>
</evidence>
<keyword evidence="6 11" id="KW-0808">Transferase</keyword>
<evidence type="ECO:0000256" key="8">
    <source>
        <dbReference type="ARBA" id="ARBA00022842"/>
    </source>
</evidence>
<feature type="binding site" evidence="11">
    <location>
        <position position="103"/>
    </location>
    <ligand>
        <name>5-phospho-alpha-D-ribose 1-diphosphate</name>
        <dbReference type="ChEBI" id="CHEBI:58017"/>
    </ligand>
</feature>
<dbReference type="NCBIfam" id="NF001097">
    <property type="entry name" value="PRK00129.1"/>
    <property type="match status" value="1"/>
</dbReference>
<feature type="domain" description="Phosphoribosyltransferase" evidence="12">
    <location>
        <begin position="7"/>
        <end position="206"/>
    </location>
</feature>